<dbReference type="Proteomes" id="UP001428341">
    <property type="component" value="Unassembled WGS sequence"/>
</dbReference>
<dbReference type="EMBL" id="JBCGBO010000005">
    <property type="protein sequence ID" value="KAK9201555.1"/>
    <property type="molecule type" value="Genomic_DNA"/>
</dbReference>
<gene>
    <name evidence="2" type="ORF">WN944_016760</name>
</gene>
<sequence length="116" mass="13150">MSIRWGELEKKMSKYQRLTETLTLLNQGREKHKGNKEQLARPKSRSFNQSPKARVQWPARVRPRDLFGLGGGVETKLLLPLFPSAFLLRFQENALGNRTPVAVANAAQEEAATYTI</sequence>
<keyword evidence="3" id="KW-1185">Reference proteome</keyword>
<organism evidence="2 3">
    <name type="scientific">Citrus x changshan-huyou</name>
    <dbReference type="NCBI Taxonomy" id="2935761"/>
    <lineage>
        <taxon>Eukaryota</taxon>
        <taxon>Viridiplantae</taxon>
        <taxon>Streptophyta</taxon>
        <taxon>Embryophyta</taxon>
        <taxon>Tracheophyta</taxon>
        <taxon>Spermatophyta</taxon>
        <taxon>Magnoliopsida</taxon>
        <taxon>eudicotyledons</taxon>
        <taxon>Gunneridae</taxon>
        <taxon>Pentapetalae</taxon>
        <taxon>rosids</taxon>
        <taxon>malvids</taxon>
        <taxon>Sapindales</taxon>
        <taxon>Rutaceae</taxon>
        <taxon>Aurantioideae</taxon>
        <taxon>Citrus</taxon>
    </lineage>
</organism>
<feature type="region of interest" description="Disordered" evidence="1">
    <location>
        <begin position="28"/>
        <end position="55"/>
    </location>
</feature>
<evidence type="ECO:0000313" key="3">
    <source>
        <dbReference type="Proteomes" id="UP001428341"/>
    </source>
</evidence>
<comment type="caution">
    <text evidence="2">The sequence shown here is derived from an EMBL/GenBank/DDBJ whole genome shotgun (WGS) entry which is preliminary data.</text>
</comment>
<protein>
    <submittedName>
        <fullName evidence="2">Uncharacterized protein</fullName>
    </submittedName>
</protein>
<reference evidence="2 3" key="1">
    <citation type="submission" date="2024-05" db="EMBL/GenBank/DDBJ databases">
        <title>Haplotype-resolved chromosome-level genome assembly of Huyou (Citrus changshanensis).</title>
        <authorList>
            <person name="Miao C."/>
            <person name="Chen W."/>
            <person name="Wu Y."/>
            <person name="Wang L."/>
            <person name="Zhao S."/>
            <person name="Grierson D."/>
            <person name="Xu C."/>
            <person name="Chen K."/>
        </authorList>
    </citation>
    <scope>NUCLEOTIDE SEQUENCE [LARGE SCALE GENOMIC DNA]</scope>
    <source>
        <strain evidence="2">01-14</strain>
        <tissue evidence="2">Leaf</tissue>
    </source>
</reference>
<evidence type="ECO:0000313" key="2">
    <source>
        <dbReference type="EMBL" id="KAK9201555.1"/>
    </source>
</evidence>
<proteinExistence type="predicted"/>
<evidence type="ECO:0000256" key="1">
    <source>
        <dbReference type="SAM" id="MobiDB-lite"/>
    </source>
</evidence>
<name>A0AAP0MGF1_9ROSI</name>
<dbReference type="AlphaFoldDB" id="A0AAP0MGF1"/>
<accession>A0AAP0MGF1</accession>